<dbReference type="STRING" id="862515.HMPREF0658_0780"/>
<organism evidence="3 4">
    <name type="scientific">Hoylesella marshii DSM 16973 = JCM 13450</name>
    <dbReference type="NCBI Taxonomy" id="862515"/>
    <lineage>
        <taxon>Bacteria</taxon>
        <taxon>Pseudomonadati</taxon>
        <taxon>Bacteroidota</taxon>
        <taxon>Bacteroidia</taxon>
        <taxon>Bacteroidales</taxon>
        <taxon>Prevotellaceae</taxon>
        <taxon>Hoylesella</taxon>
    </lineage>
</organism>
<name>E0NRH9_9BACT</name>
<evidence type="ECO:0000259" key="2">
    <source>
        <dbReference type="Pfam" id="PF07510"/>
    </source>
</evidence>
<keyword evidence="4" id="KW-1185">Reference proteome</keyword>
<evidence type="ECO:0000313" key="3">
    <source>
        <dbReference type="EMBL" id="EFM02275.1"/>
    </source>
</evidence>
<dbReference type="Pfam" id="PF03235">
    <property type="entry name" value="GmrSD_N"/>
    <property type="match status" value="1"/>
</dbReference>
<feature type="domain" description="GmrSD restriction endonucleases C-terminal" evidence="2">
    <location>
        <begin position="470"/>
        <end position="566"/>
    </location>
</feature>
<dbReference type="PANTHER" id="PTHR35149:SF1">
    <property type="entry name" value="DUF5655 DOMAIN-CONTAINING PROTEIN"/>
    <property type="match status" value="1"/>
</dbReference>
<dbReference type="eggNOG" id="COG1479">
    <property type="taxonomic scope" value="Bacteria"/>
</dbReference>
<dbReference type="EMBL" id="AEEI01000026">
    <property type="protein sequence ID" value="EFM02275.1"/>
    <property type="molecule type" value="Genomic_DNA"/>
</dbReference>
<dbReference type="InterPro" id="IPR004919">
    <property type="entry name" value="GmrSD_N"/>
</dbReference>
<dbReference type="Proteomes" id="UP000004394">
    <property type="component" value="Unassembled WGS sequence"/>
</dbReference>
<dbReference type="BioCyc" id="PMAR862515-HMP:GMOO-794-MONOMER"/>
<evidence type="ECO:0000313" key="4">
    <source>
        <dbReference type="Proteomes" id="UP000004394"/>
    </source>
</evidence>
<protein>
    <recommendedName>
        <fullName evidence="5">DUF262 domain-containing protein</fullName>
    </recommendedName>
</protein>
<gene>
    <name evidence="3" type="ORF">HMPREF0658_0780</name>
</gene>
<feature type="domain" description="GmrSD restriction endonucleases N-terminal" evidence="1">
    <location>
        <begin position="17"/>
        <end position="236"/>
    </location>
</feature>
<dbReference type="AlphaFoldDB" id="E0NRH9"/>
<accession>E0NRH9</accession>
<evidence type="ECO:0000259" key="1">
    <source>
        <dbReference type="Pfam" id="PF03235"/>
    </source>
</evidence>
<evidence type="ECO:0008006" key="5">
    <source>
        <dbReference type="Google" id="ProtNLM"/>
    </source>
</evidence>
<dbReference type="InterPro" id="IPR011089">
    <property type="entry name" value="GmrSD_C"/>
</dbReference>
<dbReference type="Pfam" id="PF07510">
    <property type="entry name" value="GmrSD_C"/>
    <property type="match status" value="1"/>
</dbReference>
<dbReference type="PANTHER" id="PTHR35149">
    <property type="entry name" value="SLL5132 PROTEIN"/>
    <property type="match status" value="1"/>
</dbReference>
<dbReference type="HOGENOM" id="CLU_011736_6_3_10"/>
<comment type="caution">
    <text evidence="3">The sequence shown here is derived from an EMBL/GenBank/DDBJ whole genome shotgun (WGS) entry which is preliminary data.</text>
</comment>
<sequence length="573" mass="67250">MGINSLLSMESLTNISAMLSGKRIVVPNYQRAYSWDTDSSDKNPKQVNTFLSDLQDYVKSHSSTPYYFGHFLFEERSTSEYAIIDGQQRLTTTVIFISALYRRLKEIKNAESIRDFDDDLYVAYCNTIKQGTSYRFATVEYDNQLFRDYVIDQTIHTRNDIDTVSKKRIADASDYFCNKLSNKTEEELLQFLKAITNASCTTHVVKDESEAVQMFIFQNNRGKKPTNLEIIKAQFMYNIHLYAPIEDKQYILSEITERFEHIYKSISKIEGYIDEDNVLNYTIKVYRNSLDDINSITFVGKELGKADSCISFIRDFTLQLASCFSQISNFLEEEKRNITFHALLVSSDRGIMFPFVIKALLKEMPQKDMNKLAKALEQIFLRDRIIGTRANLVWRLNECFQKMDNSAVSVVNHIQWMKNRNDWWGYWNNDELLRTLNMGMNHNTAKILLWKYENHLILCGKAGYKPLRFDDIDQPHLEHIAPQTENQEADNGYCQYDEDFYNHDLECLGNYLLLSGSHNISLSNGRFQIKRDSYTHLQQQLEVQRMTEQDQVWDKDKIRQRHTKIIDYLMEIL</sequence>
<proteinExistence type="predicted"/>
<reference evidence="3" key="1">
    <citation type="submission" date="2010-07" db="EMBL/GenBank/DDBJ databases">
        <authorList>
            <person name="Muzny D."/>
            <person name="Qin X."/>
            <person name="Deng J."/>
            <person name="Jiang H."/>
            <person name="Liu Y."/>
            <person name="Qu J."/>
            <person name="Song X.-Z."/>
            <person name="Zhang L."/>
            <person name="Thornton R."/>
            <person name="Coyle M."/>
            <person name="Francisco L."/>
            <person name="Jackson L."/>
            <person name="Javaid M."/>
            <person name="Korchina V."/>
            <person name="Kovar C."/>
            <person name="Mata R."/>
            <person name="Mathew T."/>
            <person name="Ngo R."/>
            <person name="Nguyen L."/>
            <person name="Nguyen N."/>
            <person name="Okwuonu G."/>
            <person name="Ongeri F."/>
            <person name="Pham C."/>
            <person name="Simmons D."/>
            <person name="Wilczek-Boney K."/>
            <person name="Hale W."/>
            <person name="Jakkamsetti A."/>
            <person name="Pham P."/>
            <person name="Ruth R."/>
            <person name="San Lucas F."/>
            <person name="Warren J."/>
            <person name="Zhang J."/>
            <person name="Zhao Z."/>
            <person name="Zhou C."/>
            <person name="Zhu D."/>
            <person name="Lee S."/>
            <person name="Bess C."/>
            <person name="Blankenburg K."/>
            <person name="Forbes L."/>
            <person name="Fu Q."/>
            <person name="Gubbala S."/>
            <person name="Hirani K."/>
            <person name="Jayaseelan J.C."/>
            <person name="Lara F."/>
            <person name="Munidasa M."/>
            <person name="Palculict T."/>
            <person name="Patil S."/>
            <person name="Pu L.-L."/>
            <person name="Saada N."/>
            <person name="Tang L."/>
            <person name="Weissenberger G."/>
            <person name="Zhu Y."/>
            <person name="Hemphill L."/>
            <person name="Shang Y."/>
            <person name="Youmans B."/>
            <person name="Ayvaz T."/>
            <person name="Ross M."/>
            <person name="Santibanez J."/>
            <person name="Aqrawi P."/>
            <person name="Gross S."/>
            <person name="Joshi V."/>
            <person name="Fowler G."/>
            <person name="Nazareth L."/>
            <person name="Reid J."/>
            <person name="Worley K."/>
            <person name="Petrosino J."/>
            <person name="Highlander S."/>
            <person name="Gibbs R."/>
        </authorList>
    </citation>
    <scope>NUCLEOTIDE SEQUENCE [LARGE SCALE GENOMIC DNA]</scope>
    <source>
        <strain evidence="3">DSM 16973</strain>
    </source>
</reference>